<dbReference type="WBParaSite" id="Minc3s10140g43835">
    <property type="protein sequence ID" value="Minc3s10140g43835"/>
    <property type="gene ID" value="Minc3s10140g43835"/>
</dbReference>
<dbReference type="WBParaSite" id="Minc3s06828g40374">
    <property type="protein sequence ID" value="Minc3s06828g40374"/>
    <property type="gene ID" value="Minc3s06828g40374"/>
</dbReference>
<dbReference type="Proteomes" id="UP000887563">
    <property type="component" value="Unplaced"/>
</dbReference>
<evidence type="ECO:0000256" key="1">
    <source>
        <dbReference type="ARBA" id="ARBA00022980"/>
    </source>
</evidence>
<dbReference type="AlphaFoldDB" id="A0A914P138"/>
<dbReference type="GO" id="GO:1990904">
    <property type="term" value="C:ribonucleoprotein complex"/>
    <property type="evidence" value="ECO:0007669"/>
    <property type="project" value="UniProtKB-KW"/>
</dbReference>
<keyword evidence="3" id="KW-1185">Reference proteome</keyword>
<evidence type="ECO:0000256" key="2">
    <source>
        <dbReference type="ARBA" id="ARBA00023274"/>
    </source>
</evidence>
<dbReference type="GO" id="GO:0005840">
    <property type="term" value="C:ribosome"/>
    <property type="evidence" value="ECO:0007669"/>
    <property type="project" value="UniProtKB-KW"/>
</dbReference>
<evidence type="ECO:0000313" key="5">
    <source>
        <dbReference type="WBParaSite" id="Minc3s10140g43835"/>
    </source>
</evidence>
<keyword evidence="1" id="KW-0689">Ribosomal protein</keyword>
<protein>
    <submittedName>
        <fullName evidence="4 5">Uncharacterized protein</fullName>
    </submittedName>
</protein>
<dbReference type="InterPro" id="IPR036967">
    <property type="entry name" value="Ribosomal_uS11_sf"/>
</dbReference>
<keyword evidence="2" id="KW-0687">Ribonucleoprotein</keyword>
<dbReference type="GO" id="GO:0003735">
    <property type="term" value="F:structural constituent of ribosome"/>
    <property type="evidence" value="ECO:0007669"/>
    <property type="project" value="InterPro"/>
</dbReference>
<evidence type="ECO:0000313" key="4">
    <source>
        <dbReference type="WBParaSite" id="Minc3s06828g40374"/>
    </source>
</evidence>
<dbReference type="GO" id="GO:0006412">
    <property type="term" value="P:translation"/>
    <property type="evidence" value="ECO:0007669"/>
    <property type="project" value="InterPro"/>
</dbReference>
<name>A0A914P138_MELIC</name>
<proteinExistence type="predicted"/>
<evidence type="ECO:0000313" key="3">
    <source>
        <dbReference type="Proteomes" id="UP000887563"/>
    </source>
</evidence>
<sequence length="54" mass="6050">MPISQISFISAQPLGGIKQLDPKVREGENVFGVEHIFTCLNDTFMHVTHHSGRE</sequence>
<accession>A0A914P138</accession>
<organism evidence="3 5">
    <name type="scientific">Meloidogyne incognita</name>
    <name type="common">Southern root-knot nematode worm</name>
    <name type="synonym">Oxyuris incognita</name>
    <dbReference type="NCBI Taxonomy" id="6306"/>
    <lineage>
        <taxon>Eukaryota</taxon>
        <taxon>Metazoa</taxon>
        <taxon>Ecdysozoa</taxon>
        <taxon>Nematoda</taxon>
        <taxon>Chromadorea</taxon>
        <taxon>Rhabditida</taxon>
        <taxon>Tylenchina</taxon>
        <taxon>Tylenchomorpha</taxon>
        <taxon>Tylenchoidea</taxon>
        <taxon>Meloidogynidae</taxon>
        <taxon>Meloidogyninae</taxon>
        <taxon>Meloidogyne</taxon>
        <taxon>Meloidogyne incognita group</taxon>
    </lineage>
</organism>
<dbReference type="Gene3D" id="3.30.420.80">
    <property type="entry name" value="Ribosomal protein S11"/>
    <property type="match status" value="1"/>
</dbReference>
<reference evidence="4 5" key="1">
    <citation type="submission" date="2022-11" db="UniProtKB">
        <authorList>
            <consortium name="WormBaseParasite"/>
        </authorList>
    </citation>
    <scope>IDENTIFICATION</scope>
</reference>